<dbReference type="AlphaFoldDB" id="A0A345YLQ0"/>
<dbReference type="Proteomes" id="UP000254236">
    <property type="component" value="Chromosome"/>
</dbReference>
<proteinExistence type="predicted"/>
<protein>
    <submittedName>
        <fullName evidence="3">MarR family transcriptional regulator</fullName>
    </submittedName>
</protein>
<dbReference type="Pfam" id="PF01047">
    <property type="entry name" value="MarR"/>
    <property type="match status" value="1"/>
</dbReference>
<evidence type="ECO:0000313" key="3">
    <source>
        <dbReference type="EMBL" id="RRR20739.1"/>
    </source>
</evidence>
<dbReference type="Gene3D" id="1.10.10.10">
    <property type="entry name" value="Winged helix-like DNA-binding domain superfamily/Winged helix DNA-binding domain"/>
    <property type="match status" value="1"/>
</dbReference>
<dbReference type="InterPro" id="IPR039422">
    <property type="entry name" value="MarR/SlyA-like"/>
</dbReference>
<organism evidence="3 5">
    <name type="scientific">Brachybacterium saurashtrense</name>
    <dbReference type="NCBI Taxonomy" id="556288"/>
    <lineage>
        <taxon>Bacteria</taxon>
        <taxon>Bacillati</taxon>
        <taxon>Actinomycetota</taxon>
        <taxon>Actinomycetes</taxon>
        <taxon>Micrococcales</taxon>
        <taxon>Dermabacteraceae</taxon>
        <taxon>Brachybacterium</taxon>
    </lineage>
</organism>
<dbReference type="KEGG" id="bsau:DWV08_03895"/>
<dbReference type="GO" id="GO:0006950">
    <property type="term" value="P:response to stress"/>
    <property type="evidence" value="ECO:0007669"/>
    <property type="project" value="TreeGrafter"/>
</dbReference>
<dbReference type="SMART" id="SM00347">
    <property type="entry name" value="HTH_MARR"/>
    <property type="match status" value="1"/>
</dbReference>
<keyword evidence="4" id="KW-1185">Reference proteome</keyword>
<evidence type="ECO:0000313" key="2">
    <source>
        <dbReference type="EMBL" id="AXK44852.1"/>
    </source>
</evidence>
<sequence>MTDLKRLYHDLVRFETELWAAVDARLRRDCDLQLTWFEIMQLLDHRPGLRVQDIATEFVITVGGTSKVVDRIEKAGYCRRKPNPHDRRSALLVLTSTGKEKLGLAAPVFEDELERRFGAVLGGAELDRMATGLKLLRAGAFGTEQLTA</sequence>
<dbReference type="Proteomes" id="UP000282185">
    <property type="component" value="Unassembled WGS sequence"/>
</dbReference>
<dbReference type="InterPro" id="IPR000835">
    <property type="entry name" value="HTH_MarR-typ"/>
</dbReference>
<evidence type="ECO:0000259" key="1">
    <source>
        <dbReference type="PROSITE" id="PS50995"/>
    </source>
</evidence>
<dbReference type="GO" id="GO:0003700">
    <property type="term" value="F:DNA-binding transcription factor activity"/>
    <property type="evidence" value="ECO:0007669"/>
    <property type="project" value="InterPro"/>
</dbReference>
<evidence type="ECO:0000313" key="4">
    <source>
        <dbReference type="Proteomes" id="UP000254236"/>
    </source>
</evidence>
<dbReference type="EMBL" id="QSWH01000016">
    <property type="protein sequence ID" value="RRR20739.1"/>
    <property type="molecule type" value="Genomic_DNA"/>
</dbReference>
<reference evidence="3 5" key="2">
    <citation type="submission" date="2018-08" db="EMBL/GenBank/DDBJ databases">
        <title>Brachybacterium saurashtrense DSM 23186.</title>
        <authorList>
            <person name="Li Y."/>
        </authorList>
    </citation>
    <scope>NUCLEOTIDE SEQUENCE [LARGE SCALE GENOMIC DNA]</scope>
    <source>
        <strain evidence="3 5">DSM 23186</strain>
    </source>
</reference>
<dbReference type="EMBL" id="CP031356">
    <property type="protein sequence ID" value="AXK44852.1"/>
    <property type="molecule type" value="Genomic_DNA"/>
</dbReference>
<dbReference type="OrthoDB" id="162531at2"/>
<gene>
    <name evidence="2" type="ORF">DWV08_03895</name>
    <name evidence="3" type="ORF">DXU92_17175</name>
</gene>
<dbReference type="SUPFAM" id="SSF46785">
    <property type="entry name" value="Winged helix' DNA-binding domain"/>
    <property type="match status" value="1"/>
</dbReference>
<evidence type="ECO:0000313" key="5">
    <source>
        <dbReference type="Proteomes" id="UP000282185"/>
    </source>
</evidence>
<dbReference type="InterPro" id="IPR036388">
    <property type="entry name" value="WH-like_DNA-bd_sf"/>
</dbReference>
<accession>A0A345YLQ0</accession>
<reference evidence="2 4" key="1">
    <citation type="submission" date="2018-07" db="EMBL/GenBank/DDBJ databases">
        <title>Brachybacterium saurashtrense DSM 23186 genome sequence.</title>
        <authorList>
            <person name="Guo L."/>
        </authorList>
    </citation>
    <scope>NUCLEOTIDE SEQUENCE [LARGE SCALE GENOMIC DNA]</scope>
    <source>
        <strain evidence="2 4">DSM 23186</strain>
    </source>
</reference>
<dbReference type="PROSITE" id="PS50995">
    <property type="entry name" value="HTH_MARR_2"/>
    <property type="match status" value="1"/>
</dbReference>
<dbReference type="RefSeq" id="WP_115412605.1">
    <property type="nucleotide sequence ID" value="NZ_CP031356.1"/>
</dbReference>
<feature type="domain" description="HTH marR-type" evidence="1">
    <location>
        <begin position="4"/>
        <end position="138"/>
    </location>
</feature>
<name>A0A345YLQ0_9MICO</name>
<dbReference type="InterPro" id="IPR036390">
    <property type="entry name" value="WH_DNA-bd_sf"/>
</dbReference>
<dbReference type="PANTHER" id="PTHR33164:SF94">
    <property type="entry name" value="TRANSCRIPTIONAL REGULATORY PROTEIN-RELATED"/>
    <property type="match status" value="1"/>
</dbReference>
<dbReference type="PANTHER" id="PTHR33164">
    <property type="entry name" value="TRANSCRIPTIONAL REGULATOR, MARR FAMILY"/>
    <property type="match status" value="1"/>
</dbReference>